<sequence>MLLPSQVTLSTSDCIYLTRAVSSLQGSAVENTGEDGIAQGDPAIRPCFHSAHRMRRKWAEKIRLPFCLHCENVHLGCFRNPGLKRSEKERWTEMHRENERSAVEGETFAEKARKRES</sequence>
<evidence type="ECO:0000313" key="2">
    <source>
        <dbReference type="EMBL" id="KAL1271351.1"/>
    </source>
</evidence>
<organism evidence="2 3">
    <name type="scientific">Cirrhinus molitorella</name>
    <name type="common">mud carp</name>
    <dbReference type="NCBI Taxonomy" id="172907"/>
    <lineage>
        <taxon>Eukaryota</taxon>
        <taxon>Metazoa</taxon>
        <taxon>Chordata</taxon>
        <taxon>Craniata</taxon>
        <taxon>Vertebrata</taxon>
        <taxon>Euteleostomi</taxon>
        <taxon>Actinopterygii</taxon>
        <taxon>Neopterygii</taxon>
        <taxon>Teleostei</taxon>
        <taxon>Ostariophysi</taxon>
        <taxon>Cypriniformes</taxon>
        <taxon>Cyprinidae</taxon>
        <taxon>Labeoninae</taxon>
        <taxon>Labeonini</taxon>
        <taxon>Cirrhinus</taxon>
    </lineage>
</organism>
<proteinExistence type="predicted"/>
<comment type="caution">
    <text evidence="2">The sequence shown here is derived from an EMBL/GenBank/DDBJ whole genome shotgun (WGS) entry which is preliminary data.</text>
</comment>
<protein>
    <submittedName>
        <fullName evidence="2">Uncharacterized protein</fullName>
    </submittedName>
</protein>
<dbReference type="EMBL" id="JAYMGO010000007">
    <property type="protein sequence ID" value="KAL1271351.1"/>
    <property type="molecule type" value="Genomic_DNA"/>
</dbReference>
<dbReference type="Proteomes" id="UP001558613">
    <property type="component" value="Unassembled WGS sequence"/>
</dbReference>
<name>A0ABR3N3F7_9TELE</name>
<evidence type="ECO:0000256" key="1">
    <source>
        <dbReference type="SAM" id="MobiDB-lite"/>
    </source>
</evidence>
<accession>A0ABR3N3F7</accession>
<gene>
    <name evidence="2" type="ORF">QQF64_030367</name>
</gene>
<reference evidence="2 3" key="1">
    <citation type="submission" date="2023-09" db="EMBL/GenBank/DDBJ databases">
        <authorList>
            <person name="Wang M."/>
        </authorList>
    </citation>
    <scope>NUCLEOTIDE SEQUENCE [LARGE SCALE GENOMIC DNA]</scope>
    <source>
        <strain evidence="2">GT-2023</strain>
        <tissue evidence="2">Liver</tissue>
    </source>
</reference>
<keyword evidence="3" id="KW-1185">Reference proteome</keyword>
<evidence type="ECO:0000313" key="3">
    <source>
        <dbReference type="Proteomes" id="UP001558613"/>
    </source>
</evidence>
<feature type="region of interest" description="Disordered" evidence="1">
    <location>
        <begin position="89"/>
        <end position="117"/>
    </location>
</feature>